<evidence type="ECO:0000256" key="6">
    <source>
        <dbReference type="ARBA" id="ARBA00022927"/>
    </source>
</evidence>
<dbReference type="Pfam" id="PF12911">
    <property type="entry name" value="OppC_N"/>
    <property type="match status" value="1"/>
</dbReference>
<dbReference type="InterPro" id="IPR025966">
    <property type="entry name" value="OppC_N"/>
</dbReference>
<feature type="domain" description="ABC transmembrane type-1" evidence="11">
    <location>
        <begin position="127"/>
        <end position="315"/>
    </location>
</feature>
<dbReference type="PANTHER" id="PTHR43386">
    <property type="entry name" value="OLIGOPEPTIDE TRANSPORT SYSTEM PERMEASE PROTEIN APPC"/>
    <property type="match status" value="1"/>
</dbReference>
<dbReference type="InterPro" id="IPR000515">
    <property type="entry name" value="MetI-like"/>
</dbReference>
<evidence type="ECO:0000313" key="13">
    <source>
        <dbReference type="Proteomes" id="UP000094378"/>
    </source>
</evidence>
<keyword evidence="3" id="KW-1003">Cell membrane</keyword>
<evidence type="ECO:0000256" key="4">
    <source>
        <dbReference type="ARBA" id="ARBA00022692"/>
    </source>
</evidence>
<dbReference type="InterPro" id="IPR035906">
    <property type="entry name" value="MetI-like_sf"/>
</dbReference>
<sequence length="332" mass="36649">MEMQKHFDPSSLDLESFENLDLQNLDKSLFEVVGASPEMAERITSKPYSYWKSVFKRMSKSPTFIISSILLTIIIFMAAFLARGIPAVPTYPDGPTNAAPSAEHFFGIGLYGEDLWNKIWIGTRTTLIFTAMIAGIQIVLGIIIGAIWGYYSKFDILFIEITRFLTLIPSLILWLIIIFLFGGDKSVGVITFAISITSWVGLSSVIRVQILLTKNTEYNIASKVLGSKGPKIIRKNIMPKILPIVIQTSTFAIPNAISIDSLLAYYGFGFVPTTTNKEASLGSILNELLSGSQWQLSPHLLIVPVAFVGGISLIFFLAGKVFADSLDPKTHR</sequence>
<evidence type="ECO:0000256" key="8">
    <source>
        <dbReference type="ARBA" id="ARBA00023136"/>
    </source>
</evidence>
<evidence type="ECO:0000256" key="10">
    <source>
        <dbReference type="RuleBase" id="RU363032"/>
    </source>
</evidence>
<reference evidence="12 13" key="1">
    <citation type="submission" date="2016-08" db="EMBL/GenBank/DDBJ databases">
        <title>Complete genome sequence of Spiroplasma helicoides TABS-2 (DSM 22551).</title>
        <authorList>
            <person name="Shen W.-Y."/>
            <person name="Lo W.-S."/>
            <person name="Lai Y.-C."/>
            <person name="Kuo C.-H."/>
        </authorList>
    </citation>
    <scope>NUCLEOTIDE SEQUENCE [LARGE SCALE GENOMIC DNA]</scope>
    <source>
        <strain evidence="12 13">TABS-2</strain>
    </source>
</reference>
<evidence type="ECO:0000256" key="9">
    <source>
        <dbReference type="ARBA" id="ARBA00024202"/>
    </source>
</evidence>
<dbReference type="KEGG" id="shj:SHELI_v1c05010"/>
<evidence type="ECO:0000256" key="2">
    <source>
        <dbReference type="ARBA" id="ARBA00022448"/>
    </source>
</evidence>
<dbReference type="GO" id="GO:0015833">
    <property type="term" value="P:peptide transport"/>
    <property type="evidence" value="ECO:0007669"/>
    <property type="project" value="UniProtKB-KW"/>
</dbReference>
<organism evidence="12 13">
    <name type="scientific">Spiroplasma helicoides</name>
    <dbReference type="NCBI Taxonomy" id="216938"/>
    <lineage>
        <taxon>Bacteria</taxon>
        <taxon>Bacillati</taxon>
        <taxon>Mycoplasmatota</taxon>
        <taxon>Mollicutes</taxon>
        <taxon>Entomoplasmatales</taxon>
        <taxon>Spiroplasmataceae</taxon>
        <taxon>Spiroplasma</taxon>
    </lineage>
</organism>
<keyword evidence="2 10" id="KW-0813">Transport</keyword>
<keyword evidence="7 10" id="KW-1133">Transmembrane helix</keyword>
<feature type="transmembrane region" description="Helical" evidence="10">
    <location>
        <begin position="187"/>
        <end position="206"/>
    </location>
</feature>
<dbReference type="Gene3D" id="1.10.3720.10">
    <property type="entry name" value="MetI-like"/>
    <property type="match status" value="1"/>
</dbReference>
<dbReference type="NCBIfam" id="NF043080">
    <property type="entry name" value="MMSYN1_0166"/>
    <property type="match status" value="1"/>
</dbReference>
<comment type="subcellular location">
    <subcellularLocation>
        <location evidence="1 10">Cell membrane</location>
        <topology evidence="1 10">Multi-pass membrane protein</topology>
    </subcellularLocation>
</comment>
<dbReference type="GO" id="GO:0005886">
    <property type="term" value="C:plasma membrane"/>
    <property type="evidence" value="ECO:0007669"/>
    <property type="project" value="UniProtKB-SubCell"/>
</dbReference>
<dbReference type="RefSeq" id="WP_069116401.1">
    <property type="nucleotide sequence ID" value="NZ_CP017015.1"/>
</dbReference>
<dbReference type="Pfam" id="PF00528">
    <property type="entry name" value="BPD_transp_1"/>
    <property type="match status" value="1"/>
</dbReference>
<dbReference type="GO" id="GO:0055085">
    <property type="term" value="P:transmembrane transport"/>
    <property type="evidence" value="ECO:0007669"/>
    <property type="project" value="InterPro"/>
</dbReference>
<evidence type="ECO:0000256" key="3">
    <source>
        <dbReference type="ARBA" id="ARBA00022475"/>
    </source>
</evidence>
<feature type="transmembrane region" description="Helical" evidence="10">
    <location>
        <begin position="64"/>
        <end position="85"/>
    </location>
</feature>
<evidence type="ECO:0000256" key="7">
    <source>
        <dbReference type="ARBA" id="ARBA00022989"/>
    </source>
</evidence>
<dbReference type="PROSITE" id="PS50928">
    <property type="entry name" value="ABC_TM1"/>
    <property type="match status" value="1"/>
</dbReference>
<dbReference type="STRING" id="216938.SHELI_v1c05010"/>
<gene>
    <name evidence="12" type="primary">oppC</name>
    <name evidence="12" type="ORF">SHELI_v1c05010</name>
</gene>
<keyword evidence="13" id="KW-1185">Reference proteome</keyword>
<evidence type="ECO:0000313" key="12">
    <source>
        <dbReference type="EMBL" id="AOG60452.1"/>
    </source>
</evidence>
<keyword evidence="5" id="KW-0571">Peptide transport</keyword>
<evidence type="ECO:0000256" key="5">
    <source>
        <dbReference type="ARBA" id="ARBA00022856"/>
    </source>
</evidence>
<dbReference type="Proteomes" id="UP000094378">
    <property type="component" value="Chromosome"/>
</dbReference>
<dbReference type="GO" id="GO:0015031">
    <property type="term" value="P:protein transport"/>
    <property type="evidence" value="ECO:0007669"/>
    <property type="project" value="UniProtKB-KW"/>
</dbReference>
<proteinExistence type="inferred from homology"/>
<keyword evidence="4 10" id="KW-0812">Transmembrane</keyword>
<dbReference type="SUPFAM" id="SSF161098">
    <property type="entry name" value="MetI-like"/>
    <property type="match status" value="1"/>
</dbReference>
<dbReference type="InterPro" id="IPR054864">
    <property type="entry name" value="OppC_permease"/>
</dbReference>
<comment type="similarity">
    <text evidence="9">Belongs to the binding-protein-dependent transport system permease family. OppBC subfamily.</text>
</comment>
<dbReference type="InterPro" id="IPR050366">
    <property type="entry name" value="BP-dependent_transpt_permease"/>
</dbReference>
<dbReference type="EMBL" id="CP017015">
    <property type="protein sequence ID" value="AOG60452.1"/>
    <property type="molecule type" value="Genomic_DNA"/>
</dbReference>
<evidence type="ECO:0000259" key="11">
    <source>
        <dbReference type="PROSITE" id="PS50928"/>
    </source>
</evidence>
<accession>A0A1B3SKI9</accession>
<feature type="transmembrane region" description="Helical" evidence="10">
    <location>
        <begin position="163"/>
        <end position="181"/>
    </location>
</feature>
<keyword evidence="8 10" id="KW-0472">Membrane</keyword>
<dbReference type="PANTHER" id="PTHR43386:SF24">
    <property type="entry name" value="OLIGOPEPTIDE TRANSPORT SYSTEM PERMEASE PROTEIN AMID"/>
    <property type="match status" value="1"/>
</dbReference>
<name>A0A1B3SKI9_9MOLU</name>
<dbReference type="CDD" id="cd06261">
    <property type="entry name" value="TM_PBP2"/>
    <property type="match status" value="1"/>
</dbReference>
<feature type="transmembrane region" description="Helical" evidence="10">
    <location>
        <begin position="301"/>
        <end position="323"/>
    </location>
</feature>
<keyword evidence="6" id="KW-0653">Protein transport</keyword>
<evidence type="ECO:0000256" key="1">
    <source>
        <dbReference type="ARBA" id="ARBA00004651"/>
    </source>
</evidence>
<dbReference type="AlphaFoldDB" id="A0A1B3SKI9"/>
<dbReference type="PATRIC" id="fig|216938.3.peg.511"/>
<protein>
    <submittedName>
        <fullName evidence="12">Oligopeptide ABC transporter permease</fullName>
    </submittedName>
</protein>
<feature type="transmembrane region" description="Helical" evidence="10">
    <location>
        <begin position="241"/>
        <end position="268"/>
    </location>
</feature>
<feature type="transmembrane region" description="Helical" evidence="10">
    <location>
        <begin position="127"/>
        <end position="151"/>
    </location>
</feature>